<proteinExistence type="predicted"/>
<accession>A0A285B018</accession>
<evidence type="ECO:0000313" key="2">
    <source>
        <dbReference type="Proteomes" id="UP000220639"/>
    </source>
</evidence>
<reference evidence="2" key="1">
    <citation type="submission" date="2017-08" db="EMBL/GenBank/DDBJ databases">
        <authorList>
            <person name="Brisse S."/>
        </authorList>
    </citation>
    <scope>NUCLEOTIDE SEQUENCE [LARGE SCALE GENOMIC DNA]</scope>
    <source>
        <strain evidence="2">06D021</strain>
    </source>
</reference>
<dbReference type="RefSeq" id="WP_098140458.1">
    <property type="nucleotide sequence ID" value="NZ_CBCSJA010000022.1"/>
</dbReference>
<evidence type="ECO:0000313" key="1">
    <source>
        <dbReference type="EMBL" id="SNU34294.1"/>
    </source>
</evidence>
<organism evidence="1 2">
    <name type="scientific">Klebsiella grimontii</name>
    <dbReference type="NCBI Taxonomy" id="2058152"/>
    <lineage>
        <taxon>Bacteria</taxon>
        <taxon>Pseudomonadati</taxon>
        <taxon>Pseudomonadota</taxon>
        <taxon>Gammaproteobacteria</taxon>
        <taxon>Enterobacterales</taxon>
        <taxon>Enterobacteriaceae</taxon>
        <taxon>Klebsiella/Raoultella group</taxon>
        <taxon>Klebsiella</taxon>
    </lineage>
</organism>
<dbReference type="AlphaFoldDB" id="A0A285B018"/>
<gene>
    <name evidence="1" type="ORF">KOSB73_220413</name>
</gene>
<sequence>MAISQAIALAAITQQMNKVQDAVNSAFKPLISNACEMPARLNAEESLRRCTAVVASIKLIEDMAKEGMHHLANVRSGEIDLGSAPEGLIETMNALAVACKNARGHVVEMFAFAESSPMWSGHISMLRPLKKKYVKALSAAENIANQMITEVKEAKSASADVESLDIRRDDAISLIKTSHIMLGADSPKWM</sequence>
<protein>
    <submittedName>
        <fullName evidence="1">Uncharacterized protein</fullName>
    </submittedName>
</protein>
<dbReference type="EMBL" id="FZTC01000015">
    <property type="protein sequence ID" value="SNU34294.1"/>
    <property type="molecule type" value="Genomic_DNA"/>
</dbReference>
<name>A0A285B018_9ENTR</name>
<dbReference type="Proteomes" id="UP000220639">
    <property type="component" value="Unassembled WGS sequence"/>
</dbReference>